<evidence type="ECO:0000313" key="3">
    <source>
        <dbReference type="Proteomes" id="UP001319060"/>
    </source>
</evidence>
<accession>A0ABS2ZHF1</accession>
<gene>
    <name evidence="2" type="ORF">JYA64_12060</name>
</gene>
<dbReference type="PROSITE" id="PS51257">
    <property type="entry name" value="PROKAR_LIPOPROTEIN"/>
    <property type="match status" value="1"/>
</dbReference>
<organism evidence="2 3">
    <name type="scientific">Fictibacillus barbaricus</name>
    <dbReference type="NCBI Taxonomy" id="182136"/>
    <lineage>
        <taxon>Bacteria</taxon>
        <taxon>Bacillati</taxon>
        <taxon>Bacillota</taxon>
        <taxon>Bacilli</taxon>
        <taxon>Bacillales</taxon>
        <taxon>Fictibacillaceae</taxon>
        <taxon>Fictibacillus</taxon>
    </lineage>
</organism>
<evidence type="ECO:0000256" key="1">
    <source>
        <dbReference type="SAM" id="MobiDB-lite"/>
    </source>
</evidence>
<feature type="compositionally biased region" description="Basic and acidic residues" evidence="1">
    <location>
        <begin position="62"/>
        <end position="72"/>
    </location>
</feature>
<dbReference type="EMBL" id="JAFHKS010000043">
    <property type="protein sequence ID" value="MBN3546034.1"/>
    <property type="molecule type" value="Genomic_DNA"/>
</dbReference>
<feature type="region of interest" description="Disordered" evidence="1">
    <location>
        <begin position="23"/>
        <end position="93"/>
    </location>
</feature>
<feature type="compositionally biased region" description="Polar residues" evidence="1">
    <location>
        <begin position="24"/>
        <end position="36"/>
    </location>
</feature>
<protein>
    <submittedName>
        <fullName evidence="2">Uncharacterized protein</fullName>
    </submittedName>
</protein>
<feature type="compositionally biased region" description="Basic and acidic residues" evidence="1">
    <location>
        <begin position="80"/>
        <end position="93"/>
    </location>
</feature>
<proteinExistence type="predicted"/>
<name>A0ABS2ZHF1_9BACL</name>
<dbReference type="RefSeq" id="WP_188402852.1">
    <property type="nucleotide sequence ID" value="NZ_BMCE01000002.1"/>
</dbReference>
<reference evidence="2 3" key="1">
    <citation type="submission" date="2021-01" db="EMBL/GenBank/DDBJ databases">
        <title>Genome Sequencing of Type Strains.</title>
        <authorList>
            <person name="Lemaire J.F."/>
            <person name="Inderbitzin P."/>
            <person name="Collins S.B."/>
            <person name="Wespe N."/>
            <person name="Knight-Connoni V."/>
        </authorList>
    </citation>
    <scope>NUCLEOTIDE SEQUENCE [LARGE SCALE GENOMIC DNA]</scope>
    <source>
        <strain evidence="2 3">DSM 14730</strain>
    </source>
</reference>
<dbReference type="Proteomes" id="UP001319060">
    <property type="component" value="Unassembled WGS sequence"/>
</dbReference>
<sequence>MHKKLLLKLTTIFLSSMIIVGCNFDQNGPEDQNQMNEDIEETNFPNDGRDNDNLPGVDENDNMLRDDEKDRDPDQEDPIEDPRDMGDEDRRDE</sequence>
<comment type="caution">
    <text evidence="2">The sequence shown here is derived from an EMBL/GenBank/DDBJ whole genome shotgun (WGS) entry which is preliminary data.</text>
</comment>
<evidence type="ECO:0000313" key="2">
    <source>
        <dbReference type="EMBL" id="MBN3546034.1"/>
    </source>
</evidence>
<keyword evidence="3" id="KW-1185">Reference proteome</keyword>